<dbReference type="STRING" id="1748243.Tel_11775"/>
<sequence>MDNAVALVEAYLYVNGYFTVTEYPVIEGVRKGGFRVATDLDVMAFRFPHAGRLVPGARGEYGIFSPDPALRCPPDRADMLVGEVKEGRAELNRGARDPDVLRVMLARFGCCGLEDVEGIVKQLLRKGTAVVPAGHGVRLVAFGMTHEGDPPHGYHAVSLLHVMQFLEAYLREHWGVLHNAQFKHPAFGFLALLQKTLHGKSTGEEPS</sequence>
<dbReference type="Proteomes" id="UP000055136">
    <property type="component" value="Chromosome"/>
</dbReference>
<keyword evidence="2" id="KW-1185">Reference proteome</keyword>
<dbReference type="EMBL" id="CP013099">
    <property type="protein sequence ID" value="ALP53756.1"/>
    <property type="molecule type" value="Genomic_DNA"/>
</dbReference>
<evidence type="ECO:0000313" key="2">
    <source>
        <dbReference type="Proteomes" id="UP000055136"/>
    </source>
</evidence>
<dbReference type="KEGG" id="tee:Tel_11775"/>
<accession>A0A0S2TF28</accession>
<evidence type="ECO:0000313" key="1">
    <source>
        <dbReference type="EMBL" id="ALP53756.1"/>
    </source>
</evidence>
<reference evidence="1" key="1">
    <citation type="submission" date="2015-10" db="EMBL/GenBank/DDBJ databases">
        <title>Description of Candidatus Tenderia electrophaga gen. nov, sp. nov., an Uncultivated Electroautotroph from a Biocathode Enrichment.</title>
        <authorList>
            <person name="Eddie B.J."/>
            <person name="Malanoski A.P."/>
            <person name="Wang Z."/>
            <person name="Hall R.J."/>
            <person name="Oh S.D."/>
            <person name="Heiner C."/>
            <person name="Lin B."/>
            <person name="Strycharz-Glaven S.M."/>
        </authorList>
    </citation>
    <scope>NUCLEOTIDE SEQUENCE [LARGE SCALE GENOMIC DNA]</scope>
    <source>
        <strain evidence="1">NRL1</strain>
    </source>
</reference>
<name>A0A0S2TF28_9GAMM</name>
<dbReference type="AlphaFoldDB" id="A0A0S2TF28"/>
<organism evidence="1 2">
    <name type="scientific">Candidatus Tenderia electrophaga</name>
    <dbReference type="NCBI Taxonomy" id="1748243"/>
    <lineage>
        <taxon>Bacteria</taxon>
        <taxon>Pseudomonadati</taxon>
        <taxon>Pseudomonadota</taxon>
        <taxon>Gammaproteobacteria</taxon>
        <taxon>Candidatus Tenderiales</taxon>
        <taxon>Candidatus Tenderiaceae</taxon>
        <taxon>Candidatus Tenderia</taxon>
    </lineage>
</organism>
<gene>
    <name evidence="1" type="ORF">Tel_11775</name>
</gene>
<proteinExistence type="predicted"/>
<protein>
    <submittedName>
        <fullName evidence="1">Uncharacterized protein</fullName>
    </submittedName>
</protein>